<dbReference type="Proteomes" id="UP000029448">
    <property type="component" value="Unassembled WGS sequence"/>
</dbReference>
<evidence type="ECO:0000313" key="3">
    <source>
        <dbReference type="Proteomes" id="UP000029448"/>
    </source>
</evidence>
<feature type="region of interest" description="Disordered" evidence="1">
    <location>
        <begin position="665"/>
        <end position="693"/>
    </location>
</feature>
<sequence length="693" mass="76283">MKGIEQIPNQTPFSFLPCDVPVIRRLRLLPRSAASAALLLLLAGCASPVSVREVSLQHAYTDRARSALSGRQLSNTTHTILQRQNLLKLWESHPTRTIDTLRVMTQRHFYAHKLEDQLFALAELSYQRARKTQDRAQFMAAALYAYAYLNPTAPEADRPSGYDPHLRQACDIYMFGLTEALGTPITLSAQQWSLPSGTLDVEASTTPFQWHGHELTDLRPLARLSISGVQNIYRHMGLGEPVAGLPLLTKQESQSFQITDKLRVPLNLQLVMNNPRQQVLADHQKAVLHLTAIDDPHSSSSLPDNAPLQYDQTAARAVSLNEAMDWSTEYKGFLDGRLFDQGSIPQLIAIEPHQHGHRPVILVHGTASSAARWADMINDLLEDPEIRQNYEFWLFSYATGNPIPYSALQLRKALEQAVHQLGGVQADPALGEMTLIGHSQGGLLIKLLAIDAGDKLWNGMISRPLNSLNLNTPSKTLLQEALFPAPPPEVKSVVFISTPQHGSYIAGFSLAHLVGRMVTFPLTVTEVTKAVMSSDPNIRRLNMRPWRVGSVYGMSPRSSFIRSLATIPVANQISAHSIIPVLGDGPLEKQNDGVVSYKSAHMENVDSELVVRRSGHSTQSNPITIAEVRRILLEQLHTGPHPPPPAEFLTRKDIMTLGGQYVPTTRTAPPVNDNQPAAPVFPAPAGMATGPNP</sequence>
<evidence type="ECO:0008006" key="4">
    <source>
        <dbReference type="Google" id="ProtNLM"/>
    </source>
</evidence>
<dbReference type="SUPFAM" id="SSF53474">
    <property type="entry name" value="alpha/beta-Hydrolases"/>
    <property type="match status" value="1"/>
</dbReference>
<dbReference type="EMBL" id="JOKM01000053">
    <property type="protein sequence ID" value="KGB23925.1"/>
    <property type="molecule type" value="Genomic_DNA"/>
</dbReference>
<dbReference type="InterPro" id="IPR029058">
    <property type="entry name" value="AB_hydrolase_fold"/>
</dbReference>
<dbReference type="Gene3D" id="3.40.50.1820">
    <property type="entry name" value="alpha/beta hydrolase"/>
    <property type="match status" value="1"/>
</dbReference>
<accession>A0A094YPD0</accession>
<name>A0A094YPD0_9PROT</name>
<keyword evidence="3" id="KW-1185">Reference proteome</keyword>
<proteinExistence type="predicted"/>
<feature type="compositionally biased region" description="Polar residues" evidence="1">
    <location>
        <begin position="665"/>
        <end position="675"/>
    </location>
</feature>
<evidence type="ECO:0000313" key="2">
    <source>
        <dbReference type="EMBL" id="KGB23925.1"/>
    </source>
</evidence>
<dbReference type="PATRIC" id="fig|104102.7.peg.1326"/>
<evidence type="ECO:0000256" key="1">
    <source>
        <dbReference type="SAM" id="MobiDB-lite"/>
    </source>
</evidence>
<protein>
    <recommendedName>
        <fullName evidence="4">AB hydrolase-1 domain-containing protein</fullName>
    </recommendedName>
</protein>
<organism evidence="2 3">
    <name type="scientific">Acetobacter tropicalis</name>
    <dbReference type="NCBI Taxonomy" id="104102"/>
    <lineage>
        <taxon>Bacteria</taxon>
        <taxon>Pseudomonadati</taxon>
        <taxon>Pseudomonadota</taxon>
        <taxon>Alphaproteobacteria</taxon>
        <taxon>Acetobacterales</taxon>
        <taxon>Acetobacteraceae</taxon>
        <taxon>Acetobacter</taxon>
    </lineage>
</organism>
<gene>
    <name evidence="2" type="ORF">AtDm6_1336</name>
</gene>
<dbReference type="AlphaFoldDB" id="A0A094YPD0"/>
<dbReference type="STRING" id="104102.AtDm6_1336"/>
<comment type="caution">
    <text evidence="2">The sequence shown here is derived from an EMBL/GenBank/DDBJ whole genome shotgun (WGS) entry which is preliminary data.</text>
</comment>
<reference evidence="2 3" key="1">
    <citation type="submission" date="2014-06" db="EMBL/GenBank/DDBJ databases">
        <title>Functional and comparative genomic analyses of the Drosophila gut microbiota identify candidate symbiosis factors.</title>
        <authorList>
            <person name="Newell P.D."/>
            <person name="Chaston J.M."/>
            <person name="Douglas A.E."/>
        </authorList>
    </citation>
    <scope>NUCLEOTIDE SEQUENCE [LARGE SCALE GENOMIC DNA]</scope>
    <source>
        <strain evidence="2 3">DmCS_006</strain>
    </source>
</reference>